<name>A0A9W4TCB6_9GLOM</name>
<organism evidence="1 2">
    <name type="scientific">Funneliformis geosporum</name>
    <dbReference type="NCBI Taxonomy" id="1117311"/>
    <lineage>
        <taxon>Eukaryota</taxon>
        <taxon>Fungi</taxon>
        <taxon>Fungi incertae sedis</taxon>
        <taxon>Mucoromycota</taxon>
        <taxon>Glomeromycotina</taxon>
        <taxon>Glomeromycetes</taxon>
        <taxon>Glomerales</taxon>
        <taxon>Glomeraceae</taxon>
        <taxon>Funneliformis</taxon>
    </lineage>
</organism>
<sequence length="52" mass="5798">MGMRASRRCELSCGAFCHRLPCNAGCNKQLKCGHIYAGVCGEYCPSEYFYVI</sequence>
<evidence type="ECO:0000313" key="1">
    <source>
        <dbReference type="EMBL" id="CAI2200054.1"/>
    </source>
</evidence>
<accession>A0A9W4TCB6</accession>
<dbReference type="Proteomes" id="UP001153678">
    <property type="component" value="Unassembled WGS sequence"/>
</dbReference>
<dbReference type="OrthoDB" id="2423195at2759"/>
<gene>
    <name evidence="1" type="ORF">FWILDA_LOCUS19379</name>
</gene>
<keyword evidence="2" id="KW-1185">Reference proteome</keyword>
<feature type="non-terminal residue" evidence="1">
    <location>
        <position position="52"/>
    </location>
</feature>
<dbReference type="EMBL" id="CAMKVN010023158">
    <property type="protein sequence ID" value="CAI2200054.1"/>
    <property type="molecule type" value="Genomic_DNA"/>
</dbReference>
<comment type="caution">
    <text evidence="1">The sequence shown here is derived from an EMBL/GenBank/DDBJ whole genome shotgun (WGS) entry which is preliminary data.</text>
</comment>
<dbReference type="AlphaFoldDB" id="A0A9W4TCB6"/>
<proteinExistence type="predicted"/>
<evidence type="ECO:0000313" key="2">
    <source>
        <dbReference type="Proteomes" id="UP001153678"/>
    </source>
</evidence>
<protein>
    <submittedName>
        <fullName evidence="1">1534_t:CDS:1</fullName>
    </submittedName>
</protein>
<reference evidence="1" key="1">
    <citation type="submission" date="2022-08" db="EMBL/GenBank/DDBJ databases">
        <authorList>
            <person name="Kallberg Y."/>
            <person name="Tangrot J."/>
            <person name="Rosling A."/>
        </authorList>
    </citation>
    <scope>NUCLEOTIDE SEQUENCE</scope>
    <source>
        <strain evidence="1">Wild A</strain>
    </source>
</reference>